<dbReference type="PRINTS" id="PR01035">
    <property type="entry name" value="TCRTETA"/>
</dbReference>
<feature type="transmembrane region" description="Helical" evidence="7">
    <location>
        <begin position="862"/>
        <end position="879"/>
    </location>
</feature>
<keyword evidence="5 7" id="KW-0472">Membrane</keyword>
<dbReference type="SUPFAM" id="SSF103473">
    <property type="entry name" value="MFS general substrate transporter"/>
    <property type="match status" value="1"/>
</dbReference>
<dbReference type="PANTHER" id="PTHR23501:SF191">
    <property type="entry name" value="VACUOLAR BASIC AMINO ACID TRANSPORTER 4"/>
    <property type="match status" value="1"/>
</dbReference>
<evidence type="ECO:0000313" key="9">
    <source>
        <dbReference type="EMBL" id="MDD7965210.1"/>
    </source>
</evidence>
<keyword evidence="10" id="KW-1185">Reference proteome</keyword>
<feature type="transmembrane region" description="Helical" evidence="7">
    <location>
        <begin position="772"/>
        <end position="798"/>
    </location>
</feature>
<dbReference type="Gene3D" id="1.20.1720.10">
    <property type="entry name" value="Multidrug resistance protein D"/>
    <property type="match status" value="1"/>
</dbReference>
<dbReference type="CDD" id="cd17325">
    <property type="entry name" value="MFS_MdtG_SLC18_like"/>
    <property type="match status" value="1"/>
</dbReference>
<feature type="transmembrane region" description="Helical" evidence="7">
    <location>
        <begin position="722"/>
        <end position="741"/>
    </location>
</feature>
<name>A0ABT5SRW4_9PSEU</name>
<dbReference type="PANTHER" id="PTHR23501">
    <property type="entry name" value="MAJOR FACILITATOR SUPERFAMILY"/>
    <property type="match status" value="1"/>
</dbReference>
<feature type="compositionally biased region" description="Low complexity" evidence="6">
    <location>
        <begin position="377"/>
        <end position="406"/>
    </location>
</feature>
<evidence type="ECO:0000256" key="3">
    <source>
        <dbReference type="ARBA" id="ARBA00022692"/>
    </source>
</evidence>
<dbReference type="Gene3D" id="1.20.1250.20">
    <property type="entry name" value="MFS general substrate transporter like domains"/>
    <property type="match status" value="1"/>
</dbReference>
<dbReference type="Proteomes" id="UP001300763">
    <property type="component" value="Unassembled WGS sequence"/>
</dbReference>
<accession>A0ABT5SRW4</accession>
<keyword evidence="2" id="KW-0813">Transport</keyword>
<dbReference type="Pfam" id="PF07690">
    <property type="entry name" value="MFS_1"/>
    <property type="match status" value="1"/>
</dbReference>
<evidence type="ECO:0000259" key="8">
    <source>
        <dbReference type="PROSITE" id="PS50850"/>
    </source>
</evidence>
<comment type="caution">
    <text evidence="9">The sequence shown here is derived from an EMBL/GenBank/DDBJ whole genome shotgun (WGS) entry which is preliminary data.</text>
</comment>
<evidence type="ECO:0000256" key="1">
    <source>
        <dbReference type="ARBA" id="ARBA00004429"/>
    </source>
</evidence>
<feature type="compositionally biased region" description="Low complexity" evidence="6">
    <location>
        <begin position="359"/>
        <end position="369"/>
    </location>
</feature>
<feature type="transmembrane region" description="Helical" evidence="7">
    <location>
        <begin position="900"/>
        <end position="922"/>
    </location>
</feature>
<comment type="subcellular location">
    <subcellularLocation>
        <location evidence="1">Cell inner membrane</location>
        <topology evidence="1">Multi-pass membrane protein</topology>
    </subcellularLocation>
</comment>
<dbReference type="PROSITE" id="PS50850">
    <property type="entry name" value="MFS"/>
    <property type="match status" value="1"/>
</dbReference>
<organism evidence="9 10">
    <name type="scientific">Actinomycetospora lemnae</name>
    <dbReference type="NCBI Taxonomy" id="3019891"/>
    <lineage>
        <taxon>Bacteria</taxon>
        <taxon>Bacillati</taxon>
        <taxon>Actinomycetota</taxon>
        <taxon>Actinomycetes</taxon>
        <taxon>Pseudonocardiales</taxon>
        <taxon>Pseudonocardiaceae</taxon>
        <taxon>Actinomycetospora</taxon>
    </lineage>
</organism>
<keyword evidence="3 7" id="KW-0812">Transmembrane</keyword>
<evidence type="ECO:0000256" key="5">
    <source>
        <dbReference type="ARBA" id="ARBA00023136"/>
    </source>
</evidence>
<evidence type="ECO:0000256" key="7">
    <source>
        <dbReference type="SAM" id="Phobius"/>
    </source>
</evidence>
<feature type="transmembrane region" description="Helical" evidence="7">
    <location>
        <begin position="836"/>
        <end position="856"/>
    </location>
</feature>
<dbReference type="Gene3D" id="3.30.200.20">
    <property type="entry name" value="Phosphorylase Kinase, domain 1"/>
    <property type="match status" value="1"/>
</dbReference>
<protein>
    <submittedName>
        <fullName evidence="9">MFS transporter</fullName>
    </submittedName>
</protein>
<feature type="region of interest" description="Disordered" evidence="6">
    <location>
        <begin position="276"/>
        <end position="314"/>
    </location>
</feature>
<feature type="compositionally biased region" description="Pro residues" evidence="6">
    <location>
        <begin position="8"/>
        <end position="21"/>
    </location>
</feature>
<evidence type="ECO:0000256" key="4">
    <source>
        <dbReference type="ARBA" id="ARBA00022989"/>
    </source>
</evidence>
<dbReference type="RefSeq" id="WP_274199758.1">
    <property type="nucleotide sequence ID" value="NZ_JAQZAO010000003.1"/>
</dbReference>
<dbReference type="SUPFAM" id="SSF56112">
    <property type="entry name" value="Protein kinase-like (PK-like)"/>
    <property type="match status" value="1"/>
</dbReference>
<feature type="compositionally biased region" description="Basic residues" evidence="6">
    <location>
        <begin position="422"/>
        <end position="453"/>
    </location>
</feature>
<feature type="compositionally biased region" description="Basic and acidic residues" evidence="6">
    <location>
        <begin position="493"/>
        <end position="508"/>
    </location>
</feature>
<feature type="transmembrane region" description="Helical" evidence="7">
    <location>
        <begin position="694"/>
        <end position="716"/>
    </location>
</feature>
<evidence type="ECO:0000256" key="6">
    <source>
        <dbReference type="SAM" id="MobiDB-lite"/>
    </source>
</evidence>
<proteinExistence type="predicted"/>
<dbReference type="EMBL" id="JAQZAO010000003">
    <property type="protein sequence ID" value="MDD7965210.1"/>
    <property type="molecule type" value="Genomic_DNA"/>
</dbReference>
<reference evidence="9 10" key="1">
    <citation type="submission" date="2023-02" db="EMBL/GenBank/DDBJ databases">
        <title>Genome sequencing required for Actinomycetospora new species description.</title>
        <authorList>
            <person name="Saimee Y."/>
            <person name="Duangmal K."/>
        </authorList>
    </citation>
    <scope>NUCLEOTIDE SEQUENCE [LARGE SCALE GENOMIC DNA]</scope>
    <source>
        <strain evidence="9 10">DW7H6</strain>
    </source>
</reference>
<dbReference type="InterPro" id="IPR001958">
    <property type="entry name" value="Tet-R_TetA/multi-R_MdtG-like"/>
</dbReference>
<feature type="region of interest" description="Disordered" evidence="6">
    <location>
        <begin position="347"/>
        <end position="561"/>
    </location>
</feature>
<dbReference type="Gene3D" id="1.10.510.10">
    <property type="entry name" value="Transferase(Phosphotransferase) domain 1"/>
    <property type="match status" value="1"/>
</dbReference>
<feature type="transmembrane region" description="Helical" evidence="7">
    <location>
        <begin position="928"/>
        <end position="947"/>
    </location>
</feature>
<feature type="transmembrane region" description="Helical" evidence="7">
    <location>
        <begin position="804"/>
        <end position="824"/>
    </location>
</feature>
<dbReference type="InterPro" id="IPR036259">
    <property type="entry name" value="MFS_trans_sf"/>
</dbReference>
<evidence type="ECO:0000313" key="10">
    <source>
        <dbReference type="Proteomes" id="UP001300763"/>
    </source>
</evidence>
<feature type="compositionally biased region" description="Basic residues" evidence="6">
    <location>
        <begin position="469"/>
        <end position="486"/>
    </location>
</feature>
<feature type="region of interest" description="Disordered" evidence="6">
    <location>
        <begin position="1"/>
        <end position="30"/>
    </location>
</feature>
<feature type="transmembrane region" description="Helical" evidence="7">
    <location>
        <begin position="591"/>
        <end position="613"/>
    </location>
</feature>
<feature type="compositionally biased region" description="Low complexity" evidence="6">
    <location>
        <begin position="276"/>
        <end position="309"/>
    </location>
</feature>
<feature type="transmembrane region" description="Helical" evidence="7">
    <location>
        <begin position="634"/>
        <end position="657"/>
    </location>
</feature>
<dbReference type="InterPro" id="IPR020846">
    <property type="entry name" value="MFS_dom"/>
</dbReference>
<dbReference type="InterPro" id="IPR011009">
    <property type="entry name" value="Kinase-like_dom_sf"/>
</dbReference>
<feature type="domain" description="Major facilitator superfamily (MFS) profile" evidence="8">
    <location>
        <begin position="567"/>
        <end position="954"/>
    </location>
</feature>
<dbReference type="InterPro" id="IPR011701">
    <property type="entry name" value="MFS"/>
</dbReference>
<feature type="compositionally biased region" description="Basic and acidic residues" evidence="6">
    <location>
        <begin position="547"/>
        <end position="561"/>
    </location>
</feature>
<keyword evidence="4 7" id="KW-1133">Transmembrane helix</keyword>
<gene>
    <name evidence="9" type="ORF">PGB27_07580</name>
</gene>
<feature type="transmembrane region" description="Helical" evidence="7">
    <location>
        <begin position="568"/>
        <end position="585"/>
    </location>
</feature>
<evidence type="ECO:0000256" key="2">
    <source>
        <dbReference type="ARBA" id="ARBA00022448"/>
    </source>
</evidence>
<feature type="transmembrane region" description="Helical" evidence="7">
    <location>
        <begin position="663"/>
        <end position="682"/>
    </location>
</feature>
<feature type="transmembrane region" description="Helical" evidence="7">
    <location>
        <begin position="318"/>
        <end position="341"/>
    </location>
</feature>
<feature type="compositionally biased region" description="Pro residues" evidence="6">
    <location>
        <begin position="454"/>
        <end position="468"/>
    </location>
</feature>
<sequence>MATEPDDAPPSAPDDGPPPETPGGAAWPGAPGAVDAATRGLDAVLGREVAMVTLPPVRGDDLVVRTEQVRRLAALHHAHLVEVFDVDGLAEDTESTLVLQSVTGRGLEPAADLARWSPLAVAEIGAQVASALAHAHGRGVVHGHIGPASVVVGGTPGAPYAWLTGFTAALHPAPVASPDTGEAPALEPGEPTAIVTPALPRPDDDVADLGHALALVLDPEAPAAPALHDALAAMTAGQVTARAAAESLARVAEALRHVDEDETSVVALPAALLASSRPSAPTPVGEPAAASSPAASPEPVLAAATAAPRGARRRRRGAGLRVAALGGAVLAVAAASGFVLWSGEHPGTPREAGLSDRSTPAAPASGPVAVAPPAPRPAATSRCRGTAPTARTTRAARTRPPSGTRPLRARSPATSRRCPDRRARRCRSRRPCRRPCRRRCRQRCRPPRSRRPRCPPAPPPGPPPAPPPGRRRARPGRPPRRPRRPRPAAPRSPRPDRRQPRRDAHEDGALITRPSRAAPPGEGQTGGRPPTHRARGSPRAGMGAAPQRDRTPDGPPDPPERARLPWEVWALLAGSFLVAAGYGIVAPALPVFASSFGVGVTAASAVVSALPVMRLLFAPVSGRLVARTGERTMYLTGLLVVAASTGACALATSYVQLLVFRGLGGIGSTMFTVSAFSLMFRLAPEGRRGQASGLFTGAFLLGGVTGPAFGGALVAVDLRAPFVVYALALVAATIVVGALLARSRQVGVRRDGTQEAPLTLGAALRLPKYRAALVSSLATGWAVQGVRVALVPLFVAVALGREPLWAGIALTVFAVGDGLVLLATSGLSDRRGRRPVVVAGLALVTLGTGSIALAQVSGAPGLAILLGASAIAGAGAGLLQPAQGAAVADLVGSRRSGGPALSGFQMAADVGAIVGPIAAGALAERASFPAAFVLSAAVALVALVVWARLGRGSVPEEAGTRAA</sequence>